<evidence type="ECO:0000313" key="2">
    <source>
        <dbReference type="EMBL" id="PPK77295.1"/>
    </source>
</evidence>
<dbReference type="Proteomes" id="UP000240010">
    <property type="component" value="Unassembled WGS sequence"/>
</dbReference>
<proteinExistence type="predicted"/>
<evidence type="ECO:0000313" key="3">
    <source>
        <dbReference type="Proteomes" id="UP000240010"/>
    </source>
</evidence>
<dbReference type="AlphaFoldDB" id="A0A2S6HII5"/>
<dbReference type="EMBL" id="PTIZ01000002">
    <property type="protein sequence ID" value="PPK77295.1"/>
    <property type="molecule type" value="Genomic_DNA"/>
</dbReference>
<dbReference type="RefSeq" id="WP_104427978.1">
    <property type="nucleotide sequence ID" value="NZ_PTIZ01000002.1"/>
</dbReference>
<comment type="caution">
    <text evidence="2">The sequence shown here is derived from an EMBL/GenBank/DDBJ whole genome shotgun (WGS) entry which is preliminary data.</text>
</comment>
<organism evidence="2 3">
    <name type="scientific">Methylobacter tundripaludum</name>
    <dbReference type="NCBI Taxonomy" id="173365"/>
    <lineage>
        <taxon>Bacteria</taxon>
        <taxon>Pseudomonadati</taxon>
        <taxon>Pseudomonadota</taxon>
        <taxon>Gammaproteobacteria</taxon>
        <taxon>Methylococcales</taxon>
        <taxon>Methylococcaceae</taxon>
        <taxon>Methylobacter</taxon>
    </lineage>
</organism>
<name>A0A2S6HII5_9GAMM</name>
<dbReference type="InterPro" id="IPR022081">
    <property type="entry name" value="DUF3631"/>
</dbReference>
<dbReference type="Pfam" id="PF12307">
    <property type="entry name" value="DUF3631"/>
    <property type="match status" value="1"/>
</dbReference>
<reference evidence="2 3" key="1">
    <citation type="submission" date="2018-02" db="EMBL/GenBank/DDBJ databases">
        <title>Subsurface microbial communities from deep shales in Ohio and West Virginia, USA.</title>
        <authorList>
            <person name="Wrighton K."/>
        </authorList>
    </citation>
    <scope>NUCLEOTIDE SEQUENCE [LARGE SCALE GENOMIC DNA]</scope>
    <source>
        <strain evidence="2 3">OWC-DMM</strain>
    </source>
</reference>
<sequence length="544" mass="59507">MKTWETDEPTQGLCALLDKEGIMQNQHPEVITTTITPKPESAATVINLDEAIDPQHDGGDDATIKRLAALSPLEYDKVRSEQAKALGVRPATLDAEVKAIRGAEKEAGRLPFAEIESHPDPIDPAQLLDEVSATIRQFIVLDEHQAHAAALWCALTYFIDVVEVAPLAIINAPEKSCGKTQLLTVLGRMSYRPLPASNASASALFRAVELWKPTILIDEADTFFRDNTELHGMVNAGYLRDGFVLRSEAVGDSFEPRMFSVFSAKALAGIKLEKHLPDATMSRGIVFNLRRKLSGESVSRLRHADPDLFTGIASKLARFAEDYSGQVRKSRPALPDALDDRAQDNWDGMLAVASCAGDEWLAKATAAALKLSESSNEKTASAGNELLSDIQNIFETKRIDKISTADLIAALCDDEEAPWATYNRGRPLAPRQLVKQLDAYGIKPKRIRFSSFDQLRGFELSQFDDSFMRYLSSPILSVLVSQNSTNPATARHVAVTDSVTRDTSNVYPSQLQPSNGAACDTKTDKTAFLGVGVNAPINDDVEYF</sequence>
<gene>
    <name evidence="2" type="ORF">B0F87_102407</name>
</gene>
<feature type="domain" description="DUF3631" evidence="1">
    <location>
        <begin position="289"/>
        <end position="470"/>
    </location>
</feature>
<accession>A0A2S6HII5</accession>
<protein>
    <submittedName>
        <fullName evidence="2">Uncharacterized protein DUF3631</fullName>
    </submittedName>
</protein>
<evidence type="ECO:0000259" key="1">
    <source>
        <dbReference type="Pfam" id="PF12307"/>
    </source>
</evidence>